<dbReference type="OrthoDB" id="8549055at2"/>
<keyword evidence="4 6" id="KW-0238">DNA-binding</keyword>
<dbReference type="Pfam" id="PF00872">
    <property type="entry name" value="Transposase_mut"/>
    <property type="match status" value="1"/>
</dbReference>
<protein>
    <recommendedName>
        <fullName evidence="6">Mutator family transposase</fullName>
    </recommendedName>
</protein>
<gene>
    <name evidence="7" type="ORF">SAMN05216302_100239</name>
</gene>
<organism evidence="7 8">
    <name type="scientific">Nitrosomonas aestuarii</name>
    <dbReference type="NCBI Taxonomy" id="52441"/>
    <lineage>
        <taxon>Bacteria</taxon>
        <taxon>Pseudomonadati</taxon>
        <taxon>Pseudomonadota</taxon>
        <taxon>Betaproteobacteria</taxon>
        <taxon>Nitrosomonadales</taxon>
        <taxon>Nitrosomonadaceae</taxon>
        <taxon>Nitrosomonas</taxon>
    </lineage>
</organism>
<keyword evidence="5 6" id="KW-0233">DNA recombination</keyword>
<dbReference type="GO" id="GO:0004803">
    <property type="term" value="F:transposase activity"/>
    <property type="evidence" value="ECO:0007669"/>
    <property type="project" value="UniProtKB-UniRule"/>
</dbReference>
<dbReference type="InterPro" id="IPR001207">
    <property type="entry name" value="Transposase_mutator"/>
</dbReference>
<accession>A0A1I3XQA8</accession>
<dbReference type="NCBIfam" id="NF033543">
    <property type="entry name" value="transpos_IS256"/>
    <property type="match status" value="1"/>
</dbReference>
<evidence type="ECO:0000256" key="1">
    <source>
        <dbReference type="ARBA" id="ARBA00002190"/>
    </source>
</evidence>
<evidence type="ECO:0000256" key="6">
    <source>
        <dbReference type="RuleBase" id="RU365089"/>
    </source>
</evidence>
<dbReference type="PANTHER" id="PTHR33217:SF9">
    <property type="entry name" value="MUTATOR FAMILY TRANSPOSASE"/>
    <property type="match status" value="1"/>
</dbReference>
<comment type="similarity">
    <text evidence="2 6">Belongs to the transposase mutator family.</text>
</comment>
<dbReference type="GO" id="GO:0006313">
    <property type="term" value="P:DNA transposition"/>
    <property type="evidence" value="ECO:0007669"/>
    <property type="project" value="UniProtKB-UniRule"/>
</dbReference>
<dbReference type="Proteomes" id="UP000199533">
    <property type="component" value="Unassembled WGS sequence"/>
</dbReference>
<dbReference type="STRING" id="52441.SAMN05216302_100239"/>
<keyword evidence="6" id="KW-0814">Transposable element</keyword>
<sequence length="413" mass="47142">MTDSNVFKLNKPEQHDLLQEVLREGARKMLAAAIESEVAIFIHQHGSIKTDEGKTAVVRNGYLPERTIQTGLGDIEIKVPKVRDRSGTGIKFNSSLISPYLKRTKNIEEFLPWLYLRGVSTGDFTEMLKHLLGPDAPGLSSATISRLKQNWEQDYQNWTRRDLSGKRYVYVWADGVYSTVRIDDRLCLLVISDQTGRKELLALSDGYRESEASWTEVLMDLKQRGLKDAPKLAVGDGAQGFWKAVAKCWTNTDQQRCWVHKTANVLEKLPKAMQPKIKEALHNIWQAESREQAYKAFDNCIKRFSPKYPKAMECLEKDKDSMLACYDYPAENRQHIRTTSPVESVFATVRLKIAKTKNCGSQTTTLTMAFKLMEVAQKKWFRLRGYKLLANVIQGIKFVNDVKQNGDQKREAA</sequence>
<evidence type="ECO:0000256" key="4">
    <source>
        <dbReference type="ARBA" id="ARBA00023125"/>
    </source>
</evidence>
<evidence type="ECO:0000256" key="3">
    <source>
        <dbReference type="ARBA" id="ARBA00022578"/>
    </source>
</evidence>
<evidence type="ECO:0000313" key="7">
    <source>
        <dbReference type="EMBL" id="SFK21837.1"/>
    </source>
</evidence>
<dbReference type="GO" id="GO:0003677">
    <property type="term" value="F:DNA binding"/>
    <property type="evidence" value="ECO:0007669"/>
    <property type="project" value="UniProtKB-UniRule"/>
</dbReference>
<proteinExistence type="inferred from homology"/>
<evidence type="ECO:0000256" key="5">
    <source>
        <dbReference type="ARBA" id="ARBA00023172"/>
    </source>
</evidence>
<dbReference type="PANTHER" id="PTHR33217">
    <property type="entry name" value="TRANSPOSASE FOR INSERTION SEQUENCE ELEMENT IS1081"/>
    <property type="match status" value="1"/>
</dbReference>
<dbReference type="RefSeq" id="WP_090696739.1">
    <property type="nucleotide sequence ID" value="NZ_FOSP01000002.1"/>
</dbReference>
<comment type="function">
    <text evidence="1 6">Required for the transposition of the insertion element.</text>
</comment>
<name>A0A1I3XQA8_9PROT</name>
<dbReference type="EMBL" id="FOSP01000002">
    <property type="protein sequence ID" value="SFK21837.1"/>
    <property type="molecule type" value="Genomic_DNA"/>
</dbReference>
<dbReference type="AlphaFoldDB" id="A0A1I3XQA8"/>
<keyword evidence="3 6" id="KW-0815">Transposition</keyword>
<evidence type="ECO:0000256" key="2">
    <source>
        <dbReference type="ARBA" id="ARBA00010961"/>
    </source>
</evidence>
<keyword evidence="8" id="KW-1185">Reference proteome</keyword>
<evidence type="ECO:0000313" key="8">
    <source>
        <dbReference type="Proteomes" id="UP000199533"/>
    </source>
</evidence>
<reference evidence="8" key="1">
    <citation type="submission" date="2016-10" db="EMBL/GenBank/DDBJ databases">
        <authorList>
            <person name="Varghese N."/>
            <person name="Submissions S."/>
        </authorList>
    </citation>
    <scope>NUCLEOTIDE SEQUENCE [LARGE SCALE GENOMIC DNA]</scope>
    <source>
        <strain evidence="8">Nm69</strain>
    </source>
</reference>